<dbReference type="InterPro" id="IPR001841">
    <property type="entry name" value="Znf_RING"/>
</dbReference>
<dbReference type="EMBL" id="KQ964429">
    <property type="protein sequence ID" value="KXN73999.1"/>
    <property type="molecule type" value="Genomic_DNA"/>
</dbReference>
<dbReference type="GO" id="GO:0006511">
    <property type="term" value="P:ubiquitin-dependent protein catabolic process"/>
    <property type="evidence" value="ECO:0007669"/>
    <property type="project" value="TreeGrafter"/>
</dbReference>
<evidence type="ECO:0000256" key="3">
    <source>
        <dbReference type="ARBA" id="ARBA00022833"/>
    </source>
</evidence>
<dbReference type="GO" id="GO:0005634">
    <property type="term" value="C:nucleus"/>
    <property type="evidence" value="ECO:0007669"/>
    <property type="project" value="TreeGrafter"/>
</dbReference>
<dbReference type="GO" id="GO:0061630">
    <property type="term" value="F:ubiquitin protein ligase activity"/>
    <property type="evidence" value="ECO:0007669"/>
    <property type="project" value="TreeGrafter"/>
</dbReference>
<accession>A0A137PG69</accession>
<proteinExistence type="predicted"/>
<dbReference type="SUPFAM" id="SSF57850">
    <property type="entry name" value="RING/U-box"/>
    <property type="match status" value="1"/>
</dbReference>
<dbReference type="PROSITE" id="PS50089">
    <property type="entry name" value="ZF_RING_2"/>
    <property type="match status" value="1"/>
</dbReference>
<dbReference type="Gene3D" id="3.30.40.10">
    <property type="entry name" value="Zinc/RING finger domain, C3HC4 (zinc finger)"/>
    <property type="match status" value="1"/>
</dbReference>
<sequence>CQVCLEDFLDKESVRLLSCSHGFHKDCIDKWLTKGCNKCPVCRSKAVPSATTKP</sequence>
<reference evidence="6 7" key="1">
    <citation type="journal article" date="2015" name="Genome Biol. Evol.">
        <title>Phylogenomic analyses indicate that early fungi evolved digesting cell walls of algal ancestors of land plants.</title>
        <authorList>
            <person name="Chang Y."/>
            <person name="Wang S."/>
            <person name="Sekimoto S."/>
            <person name="Aerts A.L."/>
            <person name="Choi C."/>
            <person name="Clum A."/>
            <person name="LaButti K.M."/>
            <person name="Lindquist E.A."/>
            <person name="Yee Ngan C."/>
            <person name="Ohm R.A."/>
            <person name="Salamov A.A."/>
            <person name="Grigoriev I.V."/>
            <person name="Spatafora J.W."/>
            <person name="Berbee M.L."/>
        </authorList>
    </citation>
    <scope>NUCLEOTIDE SEQUENCE [LARGE SCALE GENOMIC DNA]</scope>
    <source>
        <strain evidence="6 7">NRRL 28638</strain>
    </source>
</reference>
<evidence type="ECO:0000259" key="5">
    <source>
        <dbReference type="PROSITE" id="PS50089"/>
    </source>
</evidence>
<dbReference type="Pfam" id="PF13639">
    <property type="entry name" value="zf-RING_2"/>
    <property type="match status" value="1"/>
</dbReference>
<dbReference type="SMART" id="SM00184">
    <property type="entry name" value="RING"/>
    <property type="match status" value="1"/>
</dbReference>
<organism evidence="6 7">
    <name type="scientific">Conidiobolus coronatus (strain ATCC 28846 / CBS 209.66 / NRRL 28638)</name>
    <name type="common">Delacroixia coronata</name>
    <dbReference type="NCBI Taxonomy" id="796925"/>
    <lineage>
        <taxon>Eukaryota</taxon>
        <taxon>Fungi</taxon>
        <taxon>Fungi incertae sedis</taxon>
        <taxon>Zoopagomycota</taxon>
        <taxon>Entomophthoromycotina</taxon>
        <taxon>Entomophthoromycetes</taxon>
        <taxon>Entomophthorales</taxon>
        <taxon>Ancylistaceae</taxon>
        <taxon>Conidiobolus</taxon>
    </lineage>
</organism>
<dbReference type="OrthoDB" id="8062037at2759"/>
<dbReference type="STRING" id="796925.A0A137PG69"/>
<evidence type="ECO:0000256" key="4">
    <source>
        <dbReference type="PROSITE-ProRule" id="PRU00175"/>
    </source>
</evidence>
<keyword evidence="3" id="KW-0862">Zinc</keyword>
<keyword evidence="1" id="KW-0479">Metal-binding</keyword>
<feature type="domain" description="RING-type" evidence="5">
    <location>
        <begin position="1"/>
        <end position="43"/>
    </location>
</feature>
<dbReference type="GO" id="GO:0008270">
    <property type="term" value="F:zinc ion binding"/>
    <property type="evidence" value="ECO:0007669"/>
    <property type="project" value="UniProtKB-KW"/>
</dbReference>
<name>A0A137PG69_CONC2</name>
<protein>
    <recommendedName>
        <fullName evidence="5">RING-type domain-containing protein</fullName>
    </recommendedName>
</protein>
<dbReference type="Proteomes" id="UP000070444">
    <property type="component" value="Unassembled WGS sequence"/>
</dbReference>
<evidence type="ECO:0000256" key="2">
    <source>
        <dbReference type="ARBA" id="ARBA00022771"/>
    </source>
</evidence>
<keyword evidence="7" id="KW-1185">Reference proteome</keyword>
<keyword evidence="2 4" id="KW-0863">Zinc-finger</keyword>
<dbReference type="PANTHER" id="PTHR45931:SF3">
    <property type="entry name" value="RING ZINC FINGER-CONTAINING PROTEIN"/>
    <property type="match status" value="1"/>
</dbReference>
<dbReference type="OMA" id="NNSSCPI"/>
<evidence type="ECO:0000313" key="7">
    <source>
        <dbReference type="Proteomes" id="UP000070444"/>
    </source>
</evidence>
<dbReference type="InterPro" id="IPR051834">
    <property type="entry name" value="RING_finger_E3_ligase"/>
</dbReference>
<dbReference type="InterPro" id="IPR013083">
    <property type="entry name" value="Znf_RING/FYVE/PHD"/>
</dbReference>
<gene>
    <name evidence="6" type="ORF">CONCODRAFT_23361</name>
</gene>
<feature type="non-terminal residue" evidence="6">
    <location>
        <position position="54"/>
    </location>
</feature>
<evidence type="ECO:0000313" key="6">
    <source>
        <dbReference type="EMBL" id="KXN73999.1"/>
    </source>
</evidence>
<dbReference type="AlphaFoldDB" id="A0A137PG69"/>
<feature type="non-terminal residue" evidence="6">
    <location>
        <position position="1"/>
    </location>
</feature>
<dbReference type="PANTHER" id="PTHR45931">
    <property type="entry name" value="SI:CH211-59O9.10"/>
    <property type="match status" value="1"/>
</dbReference>
<evidence type="ECO:0000256" key="1">
    <source>
        <dbReference type="ARBA" id="ARBA00022723"/>
    </source>
</evidence>